<protein>
    <submittedName>
        <fullName evidence="5">Esterase</fullName>
    </submittedName>
</protein>
<dbReference type="Gene3D" id="3.40.50.1820">
    <property type="entry name" value="alpha/beta hydrolase"/>
    <property type="match status" value="1"/>
</dbReference>
<dbReference type="SUPFAM" id="SSF53474">
    <property type="entry name" value="alpha/beta-Hydrolases"/>
    <property type="match status" value="1"/>
</dbReference>
<dbReference type="RefSeq" id="WP_128641354.1">
    <property type="nucleotide sequence ID" value="NZ_CP008947.1"/>
</dbReference>
<dbReference type="PROSITE" id="PS00122">
    <property type="entry name" value="CARBOXYLESTERASE_B_1"/>
    <property type="match status" value="1"/>
</dbReference>
<evidence type="ECO:0000256" key="2">
    <source>
        <dbReference type="ARBA" id="ARBA00022801"/>
    </source>
</evidence>
<gene>
    <name evidence="5" type="ORF">EP51_30310</name>
</gene>
<evidence type="ECO:0000313" key="5">
    <source>
        <dbReference type="EMBL" id="AII08682.1"/>
    </source>
</evidence>
<comment type="similarity">
    <text evidence="1">Belongs to the 'GDXG' lipolytic enzyme family.</text>
</comment>
<dbReference type="GO" id="GO:0016787">
    <property type="term" value="F:hydrolase activity"/>
    <property type="evidence" value="ECO:0007669"/>
    <property type="project" value="UniProtKB-KW"/>
</dbReference>
<evidence type="ECO:0000259" key="4">
    <source>
        <dbReference type="Pfam" id="PF07859"/>
    </source>
</evidence>
<dbReference type="PROSITE" id="PS01173">
    <property type="entry name" value="LIPASE_GDXG_HIS"/>
    <property type="match status" value="1"/>
</dbReference>
<sequence length="317" mass="33938">MPLDEQAETILRGLNENFPRVETMTGAQARAATKAGRKAVADPEPVGSVRDLEIPGGAGPVAVRIYSPAGHPAEPLPVVVFFHGGGFVICDLDSHDGFCRAMCNGIGAVVVSVDYRLAPEAQFPAAADDAYAATCWVAQHAREFGGDPDRLLVAGDSSGGNLAAVAALMARDREAPAVAGQLLVYPVIEPVFDTESYEQFAEDHFLTRSAMQWYWDQYLPTHREAVPAYAAPVRAEDLGGLPPAIVITAERDPLRYEGEKYAAALADAGVPVQCRRVEGMFHGFLTIDAMVAAQTARGELWPQLRTLMAEPAHTPSD</sequence>
<dbReference type="EMBL" id="CP008947">
    <property type="protein sequence ID" value="AII08682.1"/>
    <property type="molecule type" value="Genomic_DNA"/>
</dbReference>
<dbReference type="InterPro" id="IPR002168">
    <property type="entry name" value="Lipase_GDXG_HIS_AS"/>
</dbReference>
<feature type="domain" description="Alpha/beta hydrolase fold-3" evidence="4">
    <location>
        <begin position="79"/>
        <end position="285"/>
    </location>
</feature>
<dbReference type="InterPro" id="IPR050300">
    <property type="entry name" value="GDXG_lipolytic_enzyme"/>
</dbReference>
<proteinExistence type="inferred from homology"/>
<dbReference type="PROSITE" id="PS01174">
    <property type="entry name" value="LIPASE_GDXG_SER"/>
    <property type="match status" value="1"/>
</dbReference>
<dbReference type="PANTHER" id="PTHR48081:SF8">
    <property type="entry name" value="ALPHA_BETA HYDROLASE FOLD-3 DOMAIN-CONTAINING PROTEIN-RELATED"/>
    <property type="match status" value="1"/>
</dbReference>
<keyword evidence="2" id="KW-0378">Hydrolase</keyword>
<reference evidence="5 6" key="1">
    <citation type="submission" date="2014-07" db="EMBL/GenBank/DDBJ databases">
        <title>Genome Sequence of Rhodococcus opacus Strain R7, a Biodegrader of Mono- and Polycyclic Aromatic Hydrocarbons.</title>
        <authorList>
            <person name="Di Gennaro P."/>
            <person name="Zampolli J."/>
            <person name="Presti I."/>
            <person name="Cappelletti M."/>
            <person name="D'Ursi P."/>
            <person name="Orro A."/>
            <person name="Mezzelani A."/>
            <person name="Milanesi L."/>
        </authorList>
    </citation>
    <scope>NUCLEOTIDE SEQUENCE [LARGE SCALE GENOMIC DNA]</scope>
    <source>
        <strain evidence="5 6">R7</strain>
    </source>
</reference>
<dbReference type="InterPro" id="IPR033140">
    <property type="entry name" value="Lipase_GDXG_put_SER_AS"/>
</dbReference>
<dbReference type="AlphaFoldDB" id="A0A076ETX5"/>
<evidence type="ECO:0000256" key="3">
    <source>
        <dbReference type="PROSITE-ProRule" id="PRU10038"/>
    </source>
</evidence>
<organism evidence="5 6">
    <name type="scientific">Rhodococcus opacus</name>
    <name type="common">Nocardia opaca</name>
    <dbReference type="NCBI Taxonomy" id="37919"/>
    <lineage>
        <taxon>Bacteria</taxon>
        <taxon>Bacillati</taxon>
        <taxon>Actinomycetota</taxon>
        <taxon>Actinomycetes</taxon>
        <taxon>Mycobacteriales</taxon>
        <taxon>Nocardiaceae</taxon>
        <taxon>Rhodococcus</taxon>
    </lineage>
</organism>
<dbReference type="InterPro" id="IPR019826">
    <property type="entry name" value="Carboxylesterase_B_AS"/>
</dbReference>
<feature type="active site" evidence="3">
    <location>
        <position position="157"/>
    </location>
</feature>
<accession>A0A076ETX5</accession>
<dbReference type="Proteomes" id="UP000028488">
    <property type="component" value="Chromosome"/>
</dbReference>
<dbReference type="InterPro" id="IPR029058">
    <property type="entry name" value="AB_hydrolase_fold"/>
</dbReference>
<dbReference type="FunFam" id="3.40.50.1820:FF:000089">
    <property type="entry name" value="Alpha/beta hydrolase"/>
    <property type="match status" value="1"/>
</dbReference>
<dbReference type="eggNOG" id="COG0657">
    <property type="taxonomic scope" value="Bacteria"/>
</dbReference>
<dbReference type="PANTHER" id="PTHR48081">
    <property type="entry name" value="AB HYDROLASE SUPERFAMILY PROTEIN C4A8.06C"/>
    <property type="match status" value="1"/>
</dbReference>
<evidence type="ECO:0000256" key="1">
    <source>
        <dbReference type="ARBA" id="ARBA00010515"/>
    </source>
</evidence>
<name>A0A076ETX5_RHOOP</name>
<dbReference type="Pfam" id="PF07859">
    <property type="entry name" value="Abhydrolase_3"/>
    <property type="match status" value="1"/>
</dbReference>
<evidence type="ECO:0000313" key="6">
    <source>
        <dbReference type="Proteomes" id="UP000028488"/>
    </source>
</evidence>
<dbReference type="InterPro" id="IPR013094">
    <property type="entry name" value="AB_hydrolase_3"/>
</dbReference>